<dbReference type="AlphaFoldDB" id="A0A8T2S2V6"/>
<dbReference type="InterPro" id="IPR011990">
    <property type="entry name" value="TPR-like_helical_dom_sf"/>
</dbReference>
<dbReference type="SUPFAM" id="SSF48452">
    <property type="entry name" value="TPR-like"/>
    <property type="match status" value="1"/>
</dbReference>
<dbReference type="PANTHER" id="PTHR26312">
    <property type="entry name" value="TETRATRICOPEPTIDE REPEAT PROTEIN 5"/>
    <property type="match status" value="1"/>
</dbReference>
<evidence type="ECO:0000313" key="1">
    <source>
        <dbReference type="EMBL" id="KAH7301983.1"/>
    </source>
</evidence>
<accession>A0A8T2S2V6</accession>
<dbReference type="PANTHER" id="PTHR26312:SF132">
    <property type="entry name" value="OS01G0855200 PROTEIN"/>
    <property type="match status" value="1"/>
</dbReference>
<dbReference type="OrthoDB" id="1924189at2759"/>
<sequence>MSRSLHRSFSLACAESTTAPFSLANGRVIPRKSHIPIVPFCKSTGLPKLPRSPKFGPWSPIHGPLPRVAPSAQKHDDCHRKIESYRSMPSRPTVLEDNHCIHDDPEFFARGRSSVDAGESVVYRDLSESLRRNEVPSLNECLLRHEGVSRSSADVKRDSLSAPMEQRKLQLDADATGRPVSLRILKRNISSKAKRNALKHPGTRQMGGIPRLNFSEVKVPESGGTLLSNVTASVGSAFSSILFMMNSLQEHTLRVGRALNTEADVCIQMMIKMVQQDMQETFLWLFGKVFACTPKLMLLTMLLLVNFATHSMREHVAHAVMFVDEPSTSMEQSISVISSIHEQMADAPVSNSFASKAVHLHESQGSPEPQFSEGGSGGGVVRIAKVGGAMDGESAPGASTERPVMTTEDDAYRVLNDTTDSGYASFLSDFGASNRERVLQDTCSIRKEQSKSESVVEPNSSEELNSWPLSINRHMMVAPVHAPALEADDYACYDRTDLNYQDELSKDPNNPLILANYAQFLHVVRHDHDRAEKVYKRAVNADPVDGEVIGKYASFLWVAKDDVEGADEAFKAAVAADPSNVYHAGSYAHFLWSSGAEDEDVSVSSSFCHQVSTS</sequence>
<gene>
    <name evidence="1" type="ORF">KP509_23G051100</name>
</gene>
<name>A0A8T2S2V6_CERRI</name>
<proteinExistence type="predicted"/>
<organism evidence="1 2">
    <name type="scientific">Ceratopteris richardii</name>
    <name type="common">Triangle waterfern</name>
    <dbReference type="NCBI Taxonomy" id="49495"/>
    <lineage>
        <taxon>Eukaryota</taxon>
        <taxon>Viridiplantae</taxon>
        <taxon>Streptophyta</taxon>
        <taxon>Embryophyta</taxon>
        <taxon>Tracheophyta</taxon>
        <taxon>Polypodiopsida</taxon>
        <taxon>Polypodiidae</taxon>
        <taxon>Polypodiales</taxon>
        <taxon>Pteridineae</taxon>
        <taxon>Pteridaceae</taxon>
        <taxon>Parkerioideae</taxon>
        <taxon>Ceratopteris</taxon>
    </lineage>
</organism>
<evidence type="ECO:0000313" key="2">
    <source>
        <dbReference type="Proteomes" id="UP000825935"/>
    </source>
</evidence>
<comment type="caution">
    <text evidence="1">The sequence shown here is derived from an EMBL/GenBank/DDBJ whole genome shotgun (WGS) entry which is preliminary data.</text>
</comment>
<reference evidence="1 2" key="1">
    <citation type="submission" date="2021-08" db="EMBL/GenBank/DDBJ databases">
        <title>WGS assembly of Ceratopteris richardii.</title>
        <authorList>
            <person name="Marchant D.B."/>
            <person name="Chen G."/>
            <person name="Jenkins J."/>
            <person name="Shu S."/>
            <person name="Leebens-Mack J."/>
            <person name="Grimwood J."/>
            <person name="Schmutz J."/>
            <person name="Soltis P."/>
            <person name="Soltis D."/>
            <person name="Chen Z.-H."/>
        </authorList>
    </citation>
    <scope>NUCLEOTIDE SEQUENCE [LARGE SCALE GENOMIC DNA]</scope>
    <source>
        <strain evidence="1">Whitten #5841</strain>
        <tissue evidence="1">Leaf</tissue>
    </source>
</reference>
<dbReference type="Proteomes" id="UP000825935">
    <property type="component" value="Chromosome 23"/>
</dbReference>
<dbReference type="Gene3D" id="1.25.40.10">
    <property type="entry name" value="Tetratricopeptide repeat domain"/>
    <property type="match status" value="1"/>
</dbReference>
<keyword evidence="2" id="KW-1185">Reference proteome</keyword>
<dbReference type="EMBL" id="CM035428">
    <property type="protein sequence ID" value="KAH7301983.1"/>
    <property type="molecule type" value="Genomic_DNA"/>
</dbReference>
<protein>
    <submittedName>
        <fullName evidence="1">Uncharacterized protein</fullName>
    </submittedName>
</protein>